<evidence type="ECO:0000256" key="1">
    <source>
        <dbReference type="SAM" id="MobiDB-lite"/>
    </source>
</evidence>
<accession>A0A3E0HCN3</accession>
<keyword evidence="2" id="KW-0489">Methyltransferase</keyword>
<comment type="caution">
    <text evidence="2">The sequence shown here is derived from an EMBL/GenBank/DDBJ whole genome shotgun (WGS) entry which is preliminary data.</text>
</comment>
<dbReference type="EMBL" id="QUNO01000010">
    <property type="protein sequence ID" value="REH42553.1"/>
    <property type="molecule type" value="Genomic_DNA"/>
</dbReference>
<dbReference type="GO" id="GO:0008168">
    <property type="term" value="F:methyltransferase activity"/>
    <property type="evidence" value="ECO:0007669"/>
    <property type="project" value="UniProtKB-KW"/>
</dbReference>
<organism evidence="2 3">
    <name type="scientific">Kutzneria buriramensis</name>
    <dbReference type="NCBI Taxonomy" id="1045776"/>
    <lineage>
        <taxon>Bacteria</taxon>
        <taxon>Bacillati</taxon>
        <taxon>Actinomycetota</taxon>
        <taxon>Actinomycetes</taxon>
        <taxon>Pseudonocardiales</taxon>
        <taxon>Pseudonocardiaceae</taxon>
        <taxon>Kutzneria</taxon>
    </lineage>
</organism>
<sequence length="281" mass="31291">MGGMADGHNPTEWTRNADWRPSDVDTERASAARMYDYYLGGSCNFEIDRVKAAEVLGVLPEARTFARQNRHFLRRSVEYAVSHGVRQFLDLGSGLPTAGNVHEIAQRAVPDAHVVYVDNEPVAVSHSLDLLRNNPYATCIQEDVSRPNSVLHHPETKRLIDFSQPLMVLMCAVLHFVPDERRPADIVRAYSDALASGSYLALSHATASDYPDRLADVIGIYQQTQNTAHLRSRSEITAMLAPFEHLVFPGVVYTPQWRPEHWADVGDPAESLAFAALAYLP</sequence>
<dbReference type="GO" id="GO:0032259">
    <property type="term" value="P:methylation"/>
    <property type="evidence" value="ECO:0007669"/>
    <property type="project" value="UniProtKB-KW"/>
</dbReference>
<proteinExistence type="predicted"/>
<protein>
    <submittedName>
        <fullName evidence="2">S-adenosyl methyltransferase</fullName>
    </submittedName>
</protein>
<evidence type="ECO:0000313" key="2">
    <source>
        <dbReference type="EMBL" id="REH42553.1"/>
    </source>
</evidence>
<evidence type="ECO:0000313" key="3">
    <source>
        <dbReference type="Proteomes" id="UP000256269"/>
    </source>
</evidence>
<dbReference type="InterPro" id="IPR029063">
    <property type="entry name" value="SAM-dependent_MTases_sf"/>
</dbReference>
<keyword evidence="2" id="KW-0808">Transferase</keyword>
<dbReference type="InterPro" id="IPR006764">
    <property type="entry name" value="SAM_dep_MeTrfase_SAV2177_type"/>
</dbReference>
<dbReference type="SUPFAM" id="SSF53335">
    <property type="entry name" value="S-adenosyl-L-methionine-dependent methyltransferases"/>
    <property type="match status" value="1"/>
</dbReference>
<dbReference type="Proteomes" id="UP000256269">
    <property type="component" value="Unassembled WGS sequence"/>
</dbReference>
<dbReference type="RefSeq" id="WP_246015635.1">
    <property type="nucleotide sequence ID" value="NZ_CP144375.1"/>
</dbReference>
<feature type="region of interest" description="Disordered" evidence="1">
    <location>
        <begin position="1"/>
        <end position="22"/>
    </location>
</feature>
<gene>
    <name evidence="2" type="ORF">BCF44_11047</name>
</gene>
<dbReference type="AlphaFoldDB" id="A0A3E0HCN3"/>
<name>A0A3E0HCN3_9PSEU</name>
<dbReference type="PIRSF" id="PIRSF017393">
    <property type="entry name" value="MTase_SAV2177"/>
    <property type="match status" value="1"/>
</dbReference>
<dbReference type="Pfam" id="PF04672">
    <property type="entry name" value="Methyltransf_19"/>
    <property type="match status" value="1"/>
</dbReference>
<dbReference type="Gene3D" id="3.40.50.150">
    <property type="entry name" value="Vaccinia Virus protein VP39"/>
    <property type="match status" value="1"/>
</dbReference>
<reference evidence="2 3" key="1">
    <citation type="submission" date="2018-08" db="EMBL/GenBank/DDBJ databases">
        <title>Genomic Encyclopedia of Archaeal and Bacterial Type Strains, Phase II (KMG-II): from individual species to whole genera.</title>
        <authorList>
            <person name="Goeker M."/>
        </authorList>
    </citation>
    <scope>NUCLEOTIDE SEQUENCE [LARGE SCALE GENOMIC DNA]</scope>
    <source>
        <strain evidence="2 3">DSM 45791</strain>
    </source>
</reference>
<keyword evidence="3" id="KW-1185">Reference proteome</keyword>